<protein>
    <recommendedName>
        <fullName evidence="4">Zinc ribbon domain-containing protein</fullName>
    </recommendedName>
</protein>
<keyword evidence="1" id="KW-1133">Transmembrane helix</keyword>
<dbReference type="EMBL" id="JBHRSD010000002">
    <property type="protein sequence ID" value="MFC3031166.1"/>
    <property type="molecule type" value="Genomic_DNA"/>
</dbReference>
<comment type="caution">
    <text evidence="2">The sequence shown here is derived from an EMBL/GenBank/DDBJ whole genome shotgun (WGS) entry which is preliminary data.</text>
</comment>
<feature type="transmembrane region" description="Helical" evidence="1">
    <location>
        <begin position="82"/>
        <end position="104"/>
    </location>
</feature>
<keyword evidence="1" id="KW-0812">Transmembrane</keyword>
<proteinExistence type="predicted"/>
<sequence>MAIVQCPNCNESISSRHKACPHCKTVMGELSAEELAAIAAKNRVKQQQRLLNWSFVALILFLGGFFYLYWRMPAQGSLEHLLGRAAVFIGCAWYLVNRVILVYLKKKK</sequence>
<dbReference type="Proteomes" id="UP001595453">
    <property type="component" value="Unassembled WGS sequence"/>
</dbReference>
<evidence type="ECO:0008006" key="4">
    <source>
        <dbReference type="Google" id="ProtNLM"/>
    </source>
</evidence>
<dbReference type="RefSeq" id="WP_377120137.1">
    <property type="nucleotide sequence ID" value="NZ_JBHRSD010000002.1"/>
</dbReference>
<keyword evidence="3" id="KW-1185">Reference proteome</keyword>
<feature type="transmembrane region" description="Helical" evidence="1">
    <location>
        <begin position="50"/>
        <end position="70"/>
    </location>
</feature>
<gene>
    <name evidence="2" type="ORF">ACFOEE_01330</name>
</gene>
<evidence type="ECO:0000256" key="1">
    <source>
        <dbReference type="SAM" id="Phobius"/>
    </source>
</evidence>
<keyword evidence="1" id="KW-0472">Membrane</keyword>
<reference evidence="3" key="1">
    <citation type="journal article" date="2019" name="Int. J. Syst. Evol. Microbiol.">
        <title>The Global Catalogue of Microorganisms (GCM) 10K type strain sequencing project: providing services to taxonomists for standard genome sequencing and annotation.</title>
        <authorList>
            <consortium name="The Broad Institute Genomics Platform"/>
            <consortium name="The Broad Institute Genome Sequencing Center for Infectious Disease"/>
            <person name="Wu L."/>
            <person name="Ma J."/>
        </authorList>
    </citation>
    <scope>NUCLEOTIDE SEQUENCE [LARGE SCALE GENOMIC DNA]</scope>
    <source>
        <strain evidence="3">KCTC 42730</strain>
    </source>
</reference>
<evidence type="ECO:0000313" key="3">
    <source>
        <dbReference type="Proteomes" id="UP001595453"/>
    </source>
</evidence>
<organism evidence="2 3">
    <name type="scientific">Pseudoalteromonas fenneropenaei</name>
    <dbReference type="NCBI Taxonomy" id="1737459"/>
    <lineage>
        <taxon>Bacteria</taxon>
        <taxon>Pseudomonadati</taxon>
        <taxon>Pseudomonadota</taxon>
        <taxon>Gammaproteobacteria</taxon>
        <taxon>Alteromonadales</taxon>
        <taxon>Pseudoalteromonadaceae</taxon>
        <taxon>Pseudoalteromonas</taxon>
    </lineage>
</organism>
<accession>A0ABV7CF06</accession>
<name>A0ABV7CF06_9GAMM</name>
<evidence type="ECO:0000313" key="2">
    <source>
        <dbReference type="EMBL" id="MFC3031166.1"/>
    </source>
</evidence>